<dbReference type="PANTHER" id="PTHR30522">
    <property type="entry name" value="NUCLEOSIDE TRIPHOSPHATE PYROPHOSPHOHYDROLASE"/>
    <property type="match status" value="1"/>
</dbReference>
<dbReference type="GO" id="GO:0008168">
    <property type="term" value="F:methyltransferase activity"/>
    <property type="evidence" value="ECO:0007669"/>
    <property type="project" value="UniProtKB-KW"/>
</dbReference>
<dbReference type="AlphaFoldDB" id="A0A1G8YSD2"/>
<reference evidence="4" key="1">
    <citation type="submission" date="2016-10" db="EMBL/GenBank/DDBJ databases">
        <authorList>
            <person name="Varghese N."/>
            <person name="Submissions S."/>
        </authorList>
    </citation>
    <scope>NUCLEOTIDE SEQUENCE [LARGE SCALE GENOMIC DNA]</scope>
    <source>
        <strain evidence="4">DSM 19181</strain>
    </source>
</reference>
<organism evidence="3 4">
    <name type="scientific">Alkalibacterium thalassium</name>
    <dbReference type="NCBI Taxonomy" id="426701"/>
    <lineage>
        <taxon>Bacteria</taxon>
        <taxon>Bacillati</taxon>
        <taxon>Bacillota</taxon>
        <taxon>Bacilli</taxon>
        <taxon>Lactobacillales</taxon>
        <taxon>Carnobacteriaceae</taxon>
        <taxon>Alkalibacterium</taxon>
    </lineage>
</organism>
<dbReference type="CDD" id="cd11723">
    <property type="entry name" value="YabN_N_like"/>
    <property type="match status" value="1"/>
</dbReference>
<dbReference type="EMBL" id="FNFK01000011">
    <property type="protein sequence ID" value="SDK05752.1"/>
    <property type="molecule type" value="Genomic_DNA"/>
</dbReference>
<dbReference type="PANTHER" id="PTHR30522:SF0">
    <property type="entry name" value="NUCLEOSIDE TRIPHOSPHATE PYROPHOSPHOHYDROLASE"/>
    <property type="match status" value="1"/>
</dbReference>
<accession>A0A1G8YSD2</accession>
<dbReference type="GO" id="GO:0032259">
    <property type="term" value="P:methylation"/>
    <property type="evidence" value="ECO:0007669"/>
    <property type="project" value="UniProtKB-KW"/>
</dbReference>
<dbReference type="InterPro" id="IPR011551">
    <property type="entry name" value="NTP_PyrPHydrolase_MazG"/>
</dbReference>
<feature type="domain" description="NTP pyrophosphohydrolase MazG-like" evidence="2">
    <location>
        <begin position="279"/>
        <end position="352"/>
    </location>
</feature>
<evidence type="ECO:0000259" key="1">
    <source>
        <dbReference type="Pfam" id="PF00590"/>
    </source>
</evidence>
<dbReference type="CDD" id="cd11528">
    <property type="entry name" value="NTP-PPase_MazG_Nterm"/>
    <property type="match status" value="1"/>
</dbReference>
<dbReference type="RefSeq" id="WP_245683026.1">
    <property type="nucleotide sequence ID" value="NZ_FNFK01000011.1"/>
</dbReference>
<dbReference type="GO" id="GO:0046061">
    <property type="term" value="P:dATP catabolic process"/>
    <property type="evidence" value="ECO:0007669"/>
    <property type="project" value="TreeGrafter"/>
</dbReference>
<keyword evidence="3" id="KW-0489">Methyltransferase</keyword>
<keyword evidence="4" id="KW-1185">Reference proteome</keyword>
<dbReference type="InterPro" id="IPR035996">
    <property type="entry name" value="4pyrrol_Methylase_sf"/>
</dbReference>
<dbReference type="Gene3D" id="3.40.1010.10">
    <property type="entry name" value="Cobalt-precorrin-4 Transmethylase, Domain 1"/>
    <property type="match status" value="1"/>
</dbReference>
<dbReference type="SUPFAM" id="SSF101386">
    <property type="entry name" value="all-alpha NTP pyrophosphatases"/>
    <property type="match status" value="1"/>
</dbReference>
<dbReference type="Proteomes" id="UP000199433">
    <property type="component" value="Unassembled WGS sequence"/>
</dbReference>
<dbReference type="STRING" id="426701.SAMN04488098_101111"/>
<keyword evidence="3" id="KW-0808">Transferase</keyword>
<sequence length="381" mass="43740">MNKESYLLPDVVGVGSIKQLSIHHHKEAVMHTITIVGLGPGEKQQMPLSVYEKLMNSQSVFVRTSDHPALNELKEEGLVFESMDYLYDQYSKDFNKVYQAIVEKLITEAQSREVLYAVPGHPMVAEKTVKDLLEQYDKVEILDGKSFLDDLFKAVHIDPVEGFQLVDSFELNHDLVQTGQHIIVMQVFNALMAGEVKLTLMEKYPDDHQVAVIDGAGTSEEKVQWLPLFEMDRFDGVFNLRSLYVPPLTQDEQVTSLSTLQYYIDRVTGEDGDAWIIEQTPLSLVEYIREETEELIEAIEREDIDNWMEELGDVLVQILYQTNAAEKEGLFTFEEVLGSVNRKMRRRHPHVFDGVSASTPEEVDAIWQKIKQEEKRLRDET</sequence>
<dbReference type="GO" id="GO:0006203">
    <property type="term" value="P:dGTP catabolic process"/>
    <property type="evidence" value="ECO:0007669"/>
    <property type="project" value="TreeGrafter"/>
</dbReference>
<protein>
    <submittedName>
        <fullName evidence="3">Tetrapyrrole methylase family protein / MazG family protein</fullName>
    </submittedName>
</protein>
<dbReference type="GO" id="GO:0046052">
    <property type="term" value="P:UTP catabolic process"/>
    <property type="evidence" value="ECO:0007669"/>
    <property type="project" value="TreeGrafter"/>
</dbReference>
<dbReference type="InterPro" id="IPR048015">
    <property type="entry name" value="NTP-PPase_MazG-like_N"/>
</dbReference>
<evidence type="ECO:0000313" key="4">
    <source>
        <dbReference type="Proteomes" id="UP000199433"/>
    </source>
</evidence>
<evidence type="ECO:0000259" key="2">
    <source>
        <dbReference type="Pfam" id="PF03819"/>
    </source>
</evidence>
<dbReference type="GO" id="GO:0046076">
    <property type="term" value="P:dTTP catabolic process"/>
    <property type="evidence" value="ECO:0007669"/>
    <property type="project" value="TreeGrafter"/>
</dbReference>
<dbReference type="Pfam" id="PF00590">
    <property type="entry name" value="TP_methylase"/>
    <property type="match status" value="1"/>
</dbReference>
<dbReference type="InterPro" id="IPR035013">
    <property type="entry name" value="YabN_N"/>
</dbReference>
<dbReference type="InterPro" id="IPR004518">
    <property type="entry name" value="MazG-like_dom"/>
</dbReference>
<dbReference type="GO" id="GO:0046081">
    <property type="term" value="P:dUTP catabolic process"/>
    <property type="evidence" value="ECO:0007669"/>
    <property type="project" value="TreeGrafter"/>
</dbReference>
<dbReference type="InterPro" id="IPR014777">
    <property type="entry name" value="4pyrrole_Mease_sub1"/>
</dbReference>
<evidence type="ECO:0000313" key="3">
    <source>
        <dbReference type="EMBL" id="SDK05752.1"/>
    </source>
</evidence>
<dbReference type="Gene3D" id="1.10.287.1080">
    <property type="entry name" value="MazG-like"/>
    <property type="match status" value="1"/>
</dbReference>
<dbReference type="Pfam" id="PF03819">
    <property type="entry name" value="MazG"/>
    <property type="match status" value="1"/>
</dbReference>
<dbReference type="InterPro" id="IPR000878">
    <property type="entry name" value="4pyrrol_Mease"/>
</dbReference>
<feature type="domain" description="Tetrapyrrole methylase" evidence="1">
    <location>
        <begin position="32"/>
        <end position="228"/>
    </location>
</feature>
<gene>
    <name evidence="3" type="ORF">SAMN04488098_101111</name>
</gene>
<dbReference type="GO" id="GO:0047429">
    <property type="term" value="F:nucleoside triphosphate diphosphatase activity"/>
    <property type="evidence" value="ECO:0007669"/>
    <property type="project" value="TreeGrafter"/>
</dbReference>
<dbReference type="SUPFAM" id="SSF53790">
    <property type="entry name" value="Tetrapyrrole methylase"/>
    <property type="match status" value="1"/>
</dbReference>
<dbReference type="GO" id="GO:0046047">
    <property type="term" value="P:TTP catabolic process"/>
    <property type="evidence" value="ECO:0007669"/>
    <property type="project" value="TreeGrafter"/>
</dbReference>
<name>A0A1G8YSD2_9LACT</name>
<proteinExistence type="predicted"/>